<gene>
    <name evidence="1" type="ORF">IAC61_04145</name>
</gene>
<comment type="caution">
    <text evidence="1">The sequence shown here is derived from an EMBL/GenBank/DDBJ whole genome shotgun (WGS) entry which is preliminary data.</text>
</comment>
<dbReference type="Proteomes" id="UP000823634">
    <property type="component" value="Unassembled WGS sequence"/>
</dbReference>
<protein>
    <submittedName>
        <fullName evidence="1">Uncharacterized protein</fullName>
    </submittedName>
</protein>
<accession>A0A9D9DJV9</accession>
<organism evidence="1 2">
    <name type="scientific">Candidatus Alloenteromonas pullistercoris</name>
    <dbReference type="NCBI Taxonomy" id="2840785"/>
    <lineage>
        <taxon>Bacteria</taxon>
        <taxon>Bacillati</taxon>
        <taxon>Bacillota</taxon>
        <taxon>Bacillota incertae sedis</taxon>
        <taxon>Candidatus Alloenteromonas</taxon>
    </lineage>
</organism>
<sequence length="322" mass="36157">MLKELLLVVASALPFSNGLTSGDHIEFIDCGTEIIYVEPSAVSPMSVGLHPEIPGFDWVYSFDAPRYIDDDRETNKIGYMHMDLDLYTTRFTDKSCLLLMHTKTECTSGNTASKLFENFNARLDLDSIKVLTEVPQMKDNSNGYTTGSVHLLEYWPHSDNVSETTIASTTGLGLTLGSGFEIGIEAGDATLKLSPSGGLTINFGKQAINSETEPFLDSGRSPKTDDWPFNSYYFNVQYDGLGKVTYTFETYSLFEIIDDEIGFNEFSFVAIYDATMDVVENKDLPIKEWPFLEKHYELYKGTQIRFNLGYDPSNVTFFNTLN</sequence>
<reference evidence="1" key="1">
    <citation type="submission" date="2020-10" db="EMBL/GenBank/DDBJ databases">
        <authorList>
            <person name="Gilroy R."/>
        </authorList>
    </citation>
    <scope>NUCLEOTIDE SEQUENCE</scope>
    <source>
        <strain evidence="1">17113</strain>
    </source>
</reference>
<reference evidence="1" key="2">
    <citation type="journal article" date="2021" name="PeerJ">
        <title>Extensive microbial diversity within the chicken gut microbiome revealed by metagenomics and culture.</title>
        <authorList>
            <person name="Gilroy R."/>
            <person name="Ravi A."/>
            <person name="Getino M."/>
            <person name="Pursley I."/>
            <person name="Horton D.L."/>
            <person name="Alikhan N.F."/>
            <person name="Baker D."/>
            <person name="Gharbi K."/>
            <person name="Hall N."/>
            <person name="Watson M."/>
            <person name="Adriaenssens E.M."/>
            <person name="Foster-Nyarko E."/>
            <person name="Jarju S."/>
            <person name="Secka A."/>
            <person name="Antonio M."/>
            <person name="Oren A."/>
            <person name="Chaudhuri R.R."/>
            <person name="La Ragione R."/>
            <person name="Hildebrand F."/>
            <person name="Pallen M.J."/>
        </authorList>
    </citation>
    <scope>NUCLEOTIDE SEQUENCE</scope>
    <source>
        <strain evidence="1">17113</strain>
    </source>
</reference>
<proteinExistence type="predicted"/>
<evidence type="ECO:0000313" key="1">
    <source>
        <dbReference type="EMBL" id="MBO8426494.1"/>
    </source>
</evidence>
<dbReference type="EMBL" id="JADINA010000027">
    <property type="protein sequence ID" value="MBO8426494.1"/>
    <property type="molecule type" value="Genomic_DNA"/>
</dbReference>
<dbReference type="AlphaFoldDB" id="A0A9D9DJV9"/>
<name>A0A9D9DJV9_9FIRM</name>
<evidence type="ECO:0000313" key="2">
    <source>
        <dbReference type="Proteomes" id="UP000823634"/>
    </source>
</evidence>